<keyword evidence="4" id="KW-0143">Chaperone</keyword>
<dbReference type="AlphaFoldDB" id="A0A1H0PP79"/>
<evidence type="ECO:0000313" key="6">
    <source>
        <dbReference type="Proteomes" id="UP000199651"/>
    </source>
</evidence>
<name>A0A1H0PP79_9PSEU</name>
<comment type="subcellular location">
    <subcellularLocation>
        <location evidence="1">Cytoplasm</location>
    </subcellularLocation>
</comment>
<dbReference type="STRING" id="504798.SAMN05421871_106240"/>
<evidence type="ECO:0000256" key="1">
    <source>
        <dbReference type="ARBA" id="ARBA00004496"/>
    </source>
</evidence>
<comment type="similarity">
    <text evidence="2">Belongs to the EspG family.</text>
</comment>
<organism evidence="5 6">
    <name type="scientific">Actinokineospora alba</name>
    <dbReference type="NCBI Taxonomy" id="504798"/>
    <lineage>
        <taxon>Bacteria</taxon>
        <taxon>Bacillati</taxon>
        <taxon>Actinomycetota</taxon>
        <taxon>Actinomycetes</taxon>
        <taxon>Pseudonocardiales</taxon>
        <taxon>Pseudonocardiaceae</taxon>
        <taxon>Actinokineospora</taxon>
    </lineage>
</organism>
<sequence length="269" mass="29054">MPFGAMIEVESEPVSLSALEFDVLWEHLSPGAMPLIVKVPSPGKTYEERAAIEERVWADLDARGLGRKVDVHPEIEHLFGIIARPDREVDGRAWAGRGVRLMTGVAGPNAALAVMRDNQITLSRISPESLASAAVGVLPSWQGGPGQSVTLRTDDFEAAAKSTDGTQKSFEAALLGRGVRTDDARALATMIGDVQGTGNFGAAVRDRLGRRQRAARVVSFFDTPDGRYVQVRKASSDGNFWTTISPADTRKLVHLVDEMLAEAMRSTES</sequence>
<reference evidence="6" key="1">
    <citation type="submission" date="2016-10" db="EMBL/GenBank/DDBJ databases">
        <authorList>
            <person name="Varghese N."/>
            <person name="Submissions S."/>
        </authorList>
    </citation>
    <scope>NUCLEOTIDE SEQUENCE [LARGE SCALE GENOMIC DNA]</scope>
    <source>
        <strain evidence="6">IBRC-M 10655</strain>
    </source>
</reference>
<evidence type="ECO:0000256" key="3">
    <source>
        <dbReference type="ARBA" id="ARBA00022490"/>
    </source>
</evidence>
<accession>A0A1H0PP79</accession>
<gene>
    <name evidence="5" type="ORF">SAMN05192558_106212</name>
</gene>
<dbReference type="RefSeq" id="WP_091376264.1">
    <property type="nucleotide sequence ID" value="NZ_FNDV01000006.1"/>
</dbReference>
<protein>
    <submittedName>
        <fullName evidence="5">EspG family protein</fullName>
    </submittedName>
</protein>
<evidence type="ECO:0000256" key="2">
    <source>
        <dbReference type="ARBA" id="ARBA00006411"/>
    </source>
</evidence>
<dbReference type="InterPro" id="IPR025734">
    <property type="entry name" value="EspG"/>
</dbReference>
<dbReference type="EMBL" id="FNJB01000006">
    <property type="protein sequence ID" value="SDP06902.1"/>
    <property type="molecule type" value="Genomic_DNA"/>
</dbReference>
<dbReference type="Pfam" id="PF14011">
    <property type="entry name" value="ESX-1_EspG"/>
    <property type="match status" value="1"/>
</dbReference>
<dbReference type="Proteomes" id="UP000199651">
    <property type="component" value="Unassembled WGS sequence"/>
</dbReference>
<evidence type="ECO:0000256" key="4">
    <source>
        <dbReference type="ARBA" id="ARBA00023186"/>
    </source>
</evidence>
<evidence type="ECO:0000313" key="5">
    <source>
        <dbReference type="EMBL" id="SDP06902.1"/>
    </source>
</evidence>
<keyword evidence="6" id="KW-1185">Reference proteome</keyword>
<keyword evidence="3" id="KW-0963">Cytoplasm</keyword>
<proteinExistence type="inferred from homology"/>
<dbReference type="OrthoDB" id="3679349at2"/>